<dbReference type="AlphaFoldDB" id="A0A9D4IAP0"/>
<comment type="caution">
    <text evidence="1">The sequence shown here is derived from an EMBL/GenBank/DDBJ whole genome shotgun (WGS) entry which is preliminary data.</text>
</comment>
<reference evidence="1" key="1">
    <citation type="journal article" date="2019" name="bioRxiv">
        <title>The Genome of the Zebra Mussel, Dreissena polymorpha: A Resource for Invasive Species Research.</title>
        <authorList>
            <person name="McCartney M.A."/>
            <person name="Auch B."/>
            <person name="Kono T."/>
            <person name="Mallez S."/>
            <person name="Zhang Y."/>
            <person name="Obille A."/>
            <person name="Becker A."/>
            <person name="Abrahante J.E."/>
            <person name="Garbe J."/>
            <person name="Badalamenti J.P."/>
            <person name="Herman A."/>
            <person name="Mangelson H."/>
            <person name="Liachko I."/>
            <person name="Sullivan S."/>
            <person name="Sone E.D."/>
            <person name="Koren S."/>
            <person name="Silverstein K.A.T."/>
            <person name="Beckman K.B."/>
            <person name="Gohl D.M."/>
        </authorList>
    </citation>
    <scope>NUCLEOTIDE SEQUENCE</scope>
    <source>
        <strain evidence="1">Duluth1</strain>
        <tissue evidence="1">Whole animal</tissue>
    </source>
</reference>
<accession>A0A9D4IAP0</accession>
<reference evidence="1" key="2">
    <citation type="submission" date="2020-11" db="EMBL/GenBank/DDBJ databases">
        <authorList>
            <person name="McCartney M.A."/>
            <person name="Auch B."/>
            <person name="Kono T."/>
            <person name="Mallez S."/>
            <person name="Becker A."/>
            <person name="Gohl D.M."/>
            <person name="Silverstein K.A.T."/>
            <person name="Koren S."/>
            <person name="Bechman K.B."/>
            <person name="Herman A."/>
            <person name="Abrahante J.E."/>
            <person name="Garbe J."/>
        </authorList>
    </citation>
    <scope>NUCLEOTIDE SEQUENCE</scope>
    <source>
        <strain evidence="1">Duluth1</strain>
        <tissue evidence="1">Whole animal</tissue>
    </source>
</reference>
<protein>
    <submittedName>
        <fullName evidence="1">Uncharacterized protein</fullName>
    </submittedName>
</protein>
<gene>
    <name evidence="1" type="ORF">DPMN_189107</name>
</gene>
<proteinExistence type="predicted"/>
<name>A0A9D4IAP0_DREPO</name>
<dbReference type="Proteomes" id="UP000828390">
    <property type="component" value="Unassembled WGS sequence"/>
</dbReference>
<sequence length="146" mass="16181">MHKTKTINLSIRLVSNDAYLLKLTLTGTSSQTDADMNVYGSSQFLTGTSSQTDADMNMYSSLLDQLQMLLCANAAPEIKVRSSGKVQNCSHRHQTVLKGPSGFGSEPFMSFMIGMKPAKVSRIIIACAVLYNLRLMWGNQQWIRNL</sequence>
<keyword evidence="2" id="KW-1185">Reference proteome</keyword>
<dbReference type="EMBL" id="JAIWYP010000010">
    <property type="protein sequence ID" value="KAH3754434.1"/>
    <property type="molecule type" value="Genomic_DNA"/>
</dbReference>
<evidence type="ECO:0000313" key="2">
    <source>
        <dbReference type="Proteomes" id="UP000828390"/>
    </source>
</evidence>
<organism evidence="1 2">
    <name type="scientific">Dreissena polymorpha</name>
    <name type="common">Zebra mussel</name>
    <name type="synonym">Mytilus polymorpha</name>
    <dbReference type="NCBI Taxonomy" id="45954"/>
    <lineage>
        <taxon>Eukaryota</taxon>
        <taxon>Metazoa</taxon>
        <taxon>Spiralia</taxon>
        <taxon>Lophotrochozoa</taxon>
        <taxon>Mollusca</taxon>
        <taxon>Bivalvia</taxon>
        <taxon>Autobranchia</taxon>
        <taxon>Heteroconchia</taxon>
        <taxon>Euheterodonta</taxon>
        <taxon>Imparidentia</taxon>
        <taxon>Neoheterodontei</taxon>
        <taxon>Myida</taxon>
        <taxon>Dreissenoidea</taxon>
        <taxon>Dreissenidae</taxon>
        <taxon>Dreissena</taxon>
    </lineage>
</organism>
<evidence type="ECO:0000313" key="1">
    <source>
        <dbReference type="EMBL" id="KAH3754434.1"/>
    </source>
</evidence>